<feature type="region of interest" description="Disordered" evidence="6">
    <location>
        <begin position="1"/>
        <end position="100"/>
    </location>
</feature>
<dbReference type="AlphaFoldDB" id="A0A2T4YLL2"/>
<dbReference type="GO" id="GO:0033013">
    <property type="term" value="P:tetrapyrrole metabolic process"/>
    <property type="evidence" value="ECO:0007669"/>
    <property type="project" value="UniProtKB-ARBA"/>
</dbReference>
<organism evidence="8 9">
    <name type="scientific">Sphingomonas aerolata</name>
    <dbReference type="NCBI Taxonomy" id="185951"/>
    <lineage>
        <taxon>Bacteria</taxon>
        <taxon>Pseudomonadati</taxon>
        <taxon>Pseudomonadota</taxon>
        <taxon>Alphaproteobacteria</taxon>
        <taxon>Sphingomonadales</taxon>
        <taxon>Sphingomonadaceae</taxon>
        <taxon>Sphingomonas</taxon>
    </lineage>
</organism>
<feature type="compositionally biased region" description="Low complexity" evidence="6">
    <location>
        <begin position="1"/>
        <end position="14"/>
    </location>
</feature>
<protein>
    <submittedName>
        <fullName evidence="8">TspO/MBR related protein</fullName>
    </submittedName>
</protein>
<accession>A0A2T4YLL2</accession>
<evidence type="ECO:0000256" key="5">
    <source>
        <dbReference type="ARBA" id="ARBA00023136"/>
    </source>
</evidence>
<dbReference type="PANTHER" id="PTHR10057">
    <property type="entry name" value="PERIPHERAL-TYPE BENZODIAZEPINE RECEPTOR"/>
    <property type="match status" value="1"/>
</dbReference>
<dbReference type="FunFam" id="1.20.1260.100:FF:000001">
    <property type="entry name" value="translocator protein 2"/>
    <property type="match status" value="1"/>
</dbReference>
<feature type="compositionally biased region" description="Pro residues" evidence="6">
    <location>
        <begin position="66"/>
        <end position="82"/>
    </location>
</feature>
<evidence type="ECO:0000256" key="7">
    <source>
        <dbReference type="SAM" id="Phobius"/>
    </source>
</evidence>
<reference evidence="8 9" key="1">
    <citation type="submission" date="2018-04" db="EMBL/GenBank/DDBJ databases">
        <title>Genomic Encyclopedia of Type Strains, Phase III (KMG-III): the genomes of soil and plant-associated and newly described type strains.</title>
        <authorList>
            <person name="Whitman W."/>
        </authorList>
    </citation>
    <scope>NUCLEOTIDE SEQUENCE [LARGE SCALE GENOMIC DNA]</scope>
    <source>
        <strain evidence="8 9">NW12</strain>
    </source>
</reference>
<feature type="transmembrane region" description="Helical" evidence="7">
    <location>
        <begin position="104"/>
        <end position="121"/>
    </location>
</feature>
<keyword evidence="4 7" id="KW-1133">Transmembrane helix</keyword>
<sequence length="222" mass="24239">MSFSGQTPQTQTPQPHHEPPPRRRPGPSWGTTLIGDNARAYPPSRPRSGRHGRAASSPIRSSSPCSSPPPPPHPPRTPPPISSTPSSGHSPISASSPPPRSRRSAWSIILGLAAWSASIAWTAAPDAATRAEVVTLFAVNAVFHLLWSPLFFRARRPDWALIEVVFLWASLVALVVGLWPIDRFASLLIAPYLLWVSFAAWLNWAIVRLNRPFGHAAQRYPA</sequence>
<keyword evidence="9" id="KW-1185">Reference proteome</keyword>
<feature type="compositionally biased region" description="Low complexity" evidence="6">
    <location>
        <begin position="83"/>
        <end position="95"/>
    </location>
</feature>
<dbReference type="Proteomes" id="UP000240996">
    <property type="component" value="Unassembled WGS sequence"/>
</dbReference>
<evidence type="ECO:0000256" key="1">
    <source>
        <dbReference type="ARBA" id="ARBA00004141"/>
    </source>
</evidence>
<name>A0A2T4YLL2_9SPHN</name>
<dbReference type="CDD" id="cd15904">
    <property type="entry name" value="TSPO_MBR"/>
    <property type="match status" value="1"/>
</dbReference>
<gene>
    <name evidence="8" type="ORF">C8J24_3425</name>
</gene>
<evidence type="ECO:0000256" key="6">
    <source>
        <dbReference type="SAM" id="MobiDB-lite"/>
    </source>
</evidence>
<comment type="similarity">
    <text evidence="2">Belongs to the TspO/BZRP family.</text>
</comment>
<proteinExistence type="inferred from homology"/>
<comment type="caution">
    <text evidence="8">The sequence shown here is derived from an EMBL/GenBank/DDBJ whole genome shotgun (WGS) entry which is preliminary data.</text>
</comment>
<evidence type="ECO:0000313" key="9">
    <source>
        <dbReference type="Proteomes" id="UP000240996"/>
    </source>
</evidence>
<feature type="transmembrane region" description="Helical" evidence="7">
    <location>
        <begin position="133"/>
        <end position="152"/>
    </location>
</feature>
<feature type="transmembrane region" description="Helical" evidence="7">
    <location>
        <begin position="159"/>
        <end position="181"/>
    </location>
</feature>
<dbReference type="Gene3D" id="1.20.1260.100">
    <property type="entry name" value="TspO/MBR protein"/>
    <property type="match status" value="1"/>
</dbReference>
<feature type="compositionally biased region" description="Low complexity" evidence="6">
    <location>
        <begin position="54"/>
        <end position="65"/>
    </location>
</feature>
<evidence type="ECO:0000256" key="2">
    <source>
        <dbReference type="ARBA" id="ARBA00007524"/>
    </source>
</evidence>
<evidence type="ECO:0000313" key="8">
    <source>
        <dbReference type="EMBL" id="PTM44151.1"/>
    </source>
</evidence>
<keyword evidence="3 7" id="KW-0812">Transmembrane</keyword>
<evidence type="ECO:0000256" key="3">
    <source>
        <dbReference type="ARBA" id="ARBA00022692"/>
    </source>
</evidence>
<comment type="subcellular location">
    <subcellularLocation>
        <location evidence="1">Membrane</location>
        <topology evidence="1">Multi-pass membrane protein</topology>
    </subcellularLocation>
</comment>
<dbReference type="EMBL" id="PZZN01000004">
    <property type="protein sequence ID" value="PTM44151.1"/>
    <property type="molecule type" value="Genomic_DNA"/>
</dbReference>
<dbReference type="InterPro" id="IPR038330">
    <property type="entry name" value="TspO/MBR-related_sf"/>
</dbReference>
<keyword evidence="5 7" id="KW-0472">Membrane</keyword>
<dbReference type="Pfam" id="PF03073">
    <property type="entry name" value="TspO_MBR"/>
    <property type="match status" value="1"/>
</dbReference>
<evidence type="ECO:0000256" key="4">
    <source>
        <dbReference type="ARBA" id="ARBA00022989"/>
    </source>
</evidence>
<feature type="transmembrane region" description="Helical" evidence="7">
    <location>
        <begin position="187"/>
        <end position="207"/>
    </location>
</feature>
<dbReference type="GO" id="GO:0016020">
    <property type="term" value="C:membrane"/>
    <property type="evidence" value="ECO:0007669"/>
    <property type="project" value="UniProtKB-SubCell"/>
</dbReference>
<dbReference type="InterPro" id="IPR004307">
    <property type="entry name" value="TspO_MBR"/>
</dbReference>
<dbReference type="PANTHER" id="PTHR10057:SF0">
    <property type="entry name" value="TRANSLOCATOR PROTEIN"/>
    <property type="match status" value="1"/>
</dbReference>